<gene>
    <name evidence="1" type="ORF">IWT25_02164</name>
</gene>
<organism evidence="1 2">
    <name type="scientific">Secundilactobacillus pentosiphilus</name>
    <dbReference type="NCBI Taxonomy" id="1714682"/>
    <lineage>
        <taxon>Bacteria</taxon>
        <taxon>Bacillati</taxon>
        <taxon>Bacillota</taxon>
        <taxon>Bacilli</taxon>
        <taxon>Lactobacillales</taxon>
        <taxon>Lactobacillaceae</taxon>
        <taxon>Secundilactobacillus</taxon>
    </lineage>
</organism>
<proteinExistence type="predicted"/>
<accession>A0A1Z5IYJ0</accession>
<name>A0A1Z5IYJ0_9LACO</name>
<evidence type="ECO:0000313" key="2">
    <source>
        <dbReference type="Proteomes" id="UP000198414"/>
    </source>
</evidence>
<dbReference type="AlphaFoldDB" id="A0A1Z5IYJ0"/>
<sequence length="70" mass="7856">MAIVQYFKHRVAVTYTDGEVLTGPVVDYTVAGDNDPEEESIVIIPESGRLKGKEIIIDEHEIKNIKQLDD</sequence>
<protein>
    <submittedName>
        <fullName evidence="1">Uncharacterized protein</fullName>
    </submittedName>
</protein>
<evidence type="ECO:0000313" key="1">
    <source>
        <dbReference type="EMBL" id="GAX06817.1"/>
    </source>
</evidence>
<reference evidence="1 2" key="1">
    <citation type="submission" date="2015-11" db="EMBL/GenBank/DDBJ databases">
        <title>Draft genome sequences of new species of the genus Lactobacillus isolated from orchardgrass silage.</title>
        <authorList>
            <person name="Tohno M."/>
            <person name="Tanizawa Y."/>
            <person name="Arita M."/>
        </authorList>
    </citation>
    <scope>NUCLEOTIDE SEQUENCE [LARGE SCALE GENOMIC DNA]</scope>
    <source>
        <strain evidence="1 2">IWT25</strain>
    </source>
</reference>
<dbReference type="Proteomes" id="UP000198414">
    <property type="component" value="Unassembled WGS sequence"/>
</dbReference>
<dbReference type="RefSeq" id="WP_089121760.1">
    <property type="nucleotide sequence ID" value="NZ_BCMI01000027.1"/>
</dbReference>
<dbReference type="EMBL" id="BCMI01000027">
    <property type="protein sequence ID" value="GAX06817.1"/>
    <property type="molecule type" value="Genomic_DNA"/>
</dbReference>
<comment type="caution">
    <text evidence="1">The sequence shown here is derived from an EMBL/GenBank/DDBJ whole genome shotgun (WGS) entry which is preliminary data.</text>
</comment>